<dbReference type="STRING" id="226910.UCMB321_2175"/>
<dbReference type="Proteomes" id="UP000031535">
    <property type="component" value="Unassembled WGS sequence"/>
</dbReference>
<reference evidence="2 3" key="1">
    <citation type="submission" date="2015-01" db="EMBL/GenBank/DDBJ databases">
        <title>Complete genome of Pseudomonas batumici UCM B-321 producer of the batumin antibiotic with strong antistaphilococcal and potential anticancer activity.</title>
        <authorList>
            <person name="Klochko V.V."/>
            <person name="Zelena L.B."/>
            <person name="Elena K.A."/>
            <person name="Reva O.N."/>
        </authorList>
    </citation>
    <scope>NUCLEOTIDE SEQUENCE [LARGE SCALE GENOMIC DNA]</scope>
    <source>
        <strain evidence="2 3">UCM B-321</strain>
    </source>
</reference>
<gene>
    <name evidence="2" type="ORF">UCMB321_2175</name>
</gene>
<dbReference type="AlphaFoldDB" id="A0A0C2IB69"/>
<dbReference type="Pfam" id="PF08898">
    <property type="entry name" value="DUF1843"/>
    <property type="match status" value="1"/>
</dbReference>
<feature type="domain" description="DUF1843" evidence="1">
    <location>
        <begin position="10"/>
        <end position="60"/>
    </location>
</feature>
<dbReference type="RefSeq" id="WP_040066316.1">
    <property type="nucleotide sequence ID" value="NZ_JXDG01000022.1"/>
</dbReference>
<dbReference type="InterPro" id="IPR014994">
    <property type="entry name" value="DUF1843"/>
</dbReference>
<evidence type="ECO:0000313" key="3">
    <source>
        <dbReference type="Proteomes" id="UP000031535"/>
    </source>
</evidence>
<dbReference type="PATRIC" id="fig|226910.6.peg.2162"/>
<sequence>MSRSTPHFLPPYGTAIHDAIEEGNLQQMKTLLKQRDSAKPQPKDLQTAYEKLAKEVSRLEKL</sequence>
<dbReference type="EMBL" id="JXDG01000022">
    <property type="protein sequence ID" value="KIH84175.1"/>
    <property type="molecule type" value="Genomic_DNA"/>
</dbReference>
<accession>A0A0C2IB69</accession>
<evidence type="ECO:0000259" key="1">
    <source>
        <dbReference type="Pfam" id="PF08898"/>
    </source>
</evidence>
<comment type="caution">
    <text evidence="2">The sequence shown here is derived from an EMBL/GenBank/DDBJ whole genome shotgun (WGS) entry which is preliminary data.</text>
</comment>
<keyword evidence="3" id="KW-1185">Reference proteome</keyword>
<dbReference type="OrthoDB" id="9020150at2"/>
<organism evidence="2 3">
    <name type="scientific">Pseudomonas batumici</name>
    <dbReference type="NCBI Taxonomy" id="226910"/>
    <lineage>
        <taxon>Bacteria</taxon>
        <taxon>Pseudomonadati</taxon>
        <taxon>Pseudomonadota</taxon>
        <taxon>Gammaproteobacteria</taxon>
        <taxon>Pseudomonadales</taxon>
        <taxon>Pseudomonadaceae</taxon>
        <taxon>Pseudomonas</taxon>
    </lineage>
</organism>
<proteinExistence type="predicted"/>
<protein>
    <recommendedName>
        <fullName evidence="1">DUF1843 domain-containing protein</fullName>
    </recommendedName>
</protein>
<name>A0A0C2IB69_9PSED</name>
<evidence type="ECO:0000313" key="2">
    <source>
        <dbReference type="EMBL" id="KIH84175.1"/>
    </source>
</evidence>